<proteinExistence type="predicted"/>
<comment type="caution">
    <text evidence="1">The sequence shown here is derived from an EMBL/GenBank/DDBJ whole genome shotgun (WGS) entry which is preliminary data.</text>
</comment>
<reference evidence="1" key="1">
    <citation type="journal article" date="2023" name="Mol. Phylogenet. Evol.">
        <title>Genome-scale phylogeny and comparative genomics of the fungal order Sordariales.</title>
        <authorList>
            <person name="Hensen N."/>
            <person name="Bonometti L."/>
            <person name="Westerberg I."/>
            <person name="Brannstrom I.O."/>
            <person name="Guillou S."/>
            <person name="Cros-Aarteil S."/>
            <person name="Calhoun S."/>
            <person name="Haridas S."/>
            <person name="Kuo A."/>
            <person name="Mondo S."/>
            <person name="Pangilinan J."/>
            <person name="Riley R."/>
            <person name="LaButti K."/>
            <person name="Andreopoulos B."/>
            <person name="Lipzen A."/>
            <person name="Chen C."/>
            <person name="Yan M."/>
            <person name="Daum C."/>
            <person name="Ng V."/>
            <person name="Clum A."/>
            <person name="Steindorff A."/>
            <person name="Ohm R.A."/>
            <person name="Martin F."/>
            <person name="Silar P."/>
            <person name="Natvig D.O."/>
            <person name="Lalanne C."/>
            <person name="Gautier V."/>
            <person name="Ament-Velasquez S.L."/>
            <person name="Kruys A."/>
            <person name="Hutchinson M.I."/>
            <person name="Powell A.J."/>
            <person name="Barry K."/>
            <person name="Miller A.N."/>
            <person name="Grigoriev I.V."/>
            <person name="Debuchy R."/>
            <person name="Gladieux P."/>
            <person name="Hiltunen Thoren M."/>
            <person name="Johannesson H."/>
        </authorList>
    </citation>
    <scope>NUCLEOTIDE SEQUENCE</scope>
    <source>
        <strain evidence="1">CBS 731.68</strain>
    </source>
</reference>
<gene>
    <name evidence="1" type="ORF">N657DRAFT_666165</name>
</gene>
<evidence type="ECO:0000313" key="2">
    <source>
        <dbReference type="Proteomes" id="UP001302602"/>
    </source>
</evidence>
<dbReference type="PANTHER" id="PTHR12265:SF40">
    <property type="entry name" value="DUF829-DOMAIN-CONTAINING PROTEIN"/>
    <property type="match status" value="1"/>
</dbReference>
<protein>
    <recommendedName>
        <fullName evidence="3">Indole-diterpene biosynthesis protein PaxU</fullName>
    </recommendedName>
</protein>
<dbReference type="Proteomes" id="UP001302602">
    <property type="component" value="Unassembled WGS sequence"/>
</dbReference>
<organism evidence="1 2">
    <name type="scientific">Parathielavia appendiculata</name>
    <dbReference type="NCBI Taxonomy" id="2587402"/>
    <lineage>
        <taxon>Eukaryota</taxon>
        <taxon>Fungi</taxon>
        <taxon>Dikarya</taxon>
        <taxon>Ascomycota</taxon>
        <taxon>Pezizomycotina</taxon>
        <taxon>Sordariomycetes</taxon>
        <taxon>Sordariomycetidae</taxon>
        <taxon>Sordariales</taxon>
        <taxon>Chaetomiaceae</taxon>
        <taxon>Parathielavia</taxon>
    </lineage>
</organism>
<dbReference type="AlphaFoldDB" id="A0AAN6TTB4"/>
<dbReference type="InterPro" id="IPR008547">
    <property type="entry name" value="DUF829_TMEM53"/>
</dbReference>
<accession>A0AAN6TTB4</accession>
<reference evidence="1" key="2">
    <citation type="submission" date="2023-05" db="EMBL/GenBank/DDBJ databases">
        <authorList>
            <consortium name="Lawrence Berkeley National Laboratory"/>
            <person name="Steindorff A."/>
            <person name="Hensen N."/>
            <person name="Bonometti L."/>
            <person name="Westerberg I."/>
            <person name="Brannstrom I.O."/>
            <person name="Guillou S."/>
            <person name="Cros-Aarteil S."/>
            <person name="Calhoun S."/>
            <person name="Haridas S."/>
            <person name="Kuo A."/>
            <person name="Mondo S."/>
            <person name="Pangilinan J."/>
            <person name="Riley R."/>
            <person name="Labutti K."/>
            <person name="Andreopoulos B."/>
            <person name="Lipzen A."/>
            <person name="Chen C."/>
            <person name="Yanf M."/>
            <person name="Daum C."/>
            <person name="Ng V."/>
            <person name="Clum A."/>
            <person name="Ohm R."/>
            <person name="Martin F."/>
            <person name="Silar P."/>
            <person name="Natvig D."/>
            <person name="Lalanne C."/>
            <person name="Gautier V."/>
            <person name="Ament-Velasquez S.L."/>
            <person name="Kruys A."/>
            <person name="Hutchinson M.I."/>
            <person name="Powell A.J."/>
            <person name="Barry K."/>
            <person name="Miller A.N."/>
            <person name="Grigoriev I.V."/>
            <person name="Debuchy R."/>
            <person name="Gladieux P."/>
            <person name="Thoren M.H."/>
            <person name="Johannesson H."/>
        </authorList>
    </citation>
    <scope>NUCLEOTIDE SEQUENCE</scope>
    <source>
        <strain evidence="1">CBS 731.68</strain>
    </source>
</reference>
<name>A0AAN6TTB4_9PEZI</name>
<evidence type="ECO:0000313" key="1">
    <source>
        <dbReference type="EMBL" id="KAK4120345.1"/>
    </source>
</evidence>
<dbReference type="SUPFAM" id="SSF53474">
    <property type="entry name" value="alpha/beta-Hydrolases"/>
    <property type="match status" value="1"/>
</dbReference>
<dbReference type="PANTHER" id="PTHR12265">
    <property type="entry name" value="TRANSMEMBRANE PROTEIN 53"/>
    <property type="match status" value="1"/>
</dbReference>
<sequence>MSNGLRSGEYQITTMASNSATSPKGSGPLGSMTRLSPCVYIYRPPTPSQATSHPETDSTTQKPTPKLIVLAAWMGARDAHIAKYLAPYQALFPTAPILLLRSEPWHFLRPGGIARELAPAVAFVRSIFPELSLGDAPAATTKRLQTTNGQKRQPQLLLQAWSNGGTTCLHYLRLALLQSTTTSSTATVTPSLPPYTLVLDSTPGTFTYRTSYRAFTAGLERPLKWLIAPLMHMLCAWFAFLYSLRVVDGPLVRVARGLNDEETLRRGVEVRRTYVYGDRDLLVDYADVERHAEEASTKGFDVRRERFEGGEHVALARADPERYWRVVRETWEGVRVDGFLRLAALVATTPARGGKPRERLDCVVRTAMVALVGLELGRARVALLVVLLLVHQRALLAHAERPVVLGLEAAELLRELVPREVVFAVRARSLEDDEPTHGGGAGLKGLATSGRKFVRTG</sequence>
<dbReference type="EMBL" id="MU853239">
    <property type="protein sequence ID" value="KAK4120345.1"/>
    <property type="molecule type" value="Genomic_DNA"/>
</dbReference>
<keyword evidence="2" id="KW-1185">Reference proteome</keyword>
<dbReference type="GeneID" id="87832094"/>
<evidence type="ECO:0008006" key="3">
    <source>
        <dbReference type="Google" id="ProtNLM"/>
    </source>
</evidence>
<dbReference type="RefSeq" id="XP_062644116.1">
    <property type="nucleotide sequence ID" value="XM_062795325.1"/>
</dbReference>
<dbReference type="Pfam" id="PF05705">
    <property type="entry name" value="DUF829"/>
    <property type="match status" value="1"/>
</dbReference>
<dbReference type="InterPro" id="IPR029058">
    <property type="entry name" value="AB_hydrolase_fold"/>
</dbReference>